<dbReference type="InterPro" id="IPR013083">
    <property type="entry name" value="Znf_RING/FYVE/PHD"/>
</dbReference>
<dbReference type="Proteomes" id="UP000663829">
    <property type="component" value="Unassembled WGS sequence"/>
</dbReference>
<sequence length="394" mass="44608">MVESSSVLTPAFSTNLVEQNQELTFNTQQSVETNVLPGINDDMTPLISANTGNSITTVTNLTDLNNVNEPPLKKTKSNNSPENKQRLLEDRLGGILSCCICLDLSNLPMYQCINGHLMCGHCFSHLLADGKLKDELTTCPNCRCEINKSNCSRNLAVEKAISELPIVCEYCLNTFLRYEIKVHQNQFCTDRPTVCDYNLIGCSWQGAYHNLESHLGVCHYPSKTGMQLLDTLKEKKQIIDDEKKCLETVVDLLSLNQIGVSDLILKPFRTDDFVAKLYFETSRFTCLSFQWCVRARINDNTPHPQLTMNRTLSYQLVLKSKITQTIDLKFFILRGPHGDLQAIKPVIYSFEFSPNHTETEYLKLSISPAECNKLLSSTSISFRLLMVQVERNKE</sequence>
<keyword evidence="1" id="KW-0479">Metal-binding</keyword>
<dbReference type="SUPFAM" id="SSF57850">
    <property type="entry name" value="RING/U-box"/>
    <property type="match status" value="1"/>
</dbReference>
<dbReference type="OrthoDB" id="10062218at2759"/>
<dbReference type="PANTHER" id="PTHR23059:SF4">
    <property type="entry name" value="ZINC FINGER TRAF-TYPE-CONTAINING PROTEIN 1"/>
    <property type="match status" value="1"/>
</dbReference>
<proteinExistence type="predicted"/>
<dbReference type="Gene3D" id="3.30.40.10">
    <property type="entry name" value="Zinc/RING finger domain, C3HC4 (zinc finger)"/>
    <property type="match status" value="2"/>
</dbReference>
<evidence type="ECO:0000313" key="6">
    <source>
        <dbReference type="EMBL" id="CAF0905778.1"/>
    </source>
</evidence>
<gene>
    <name evidence="5" type="ORF">GPM918_LOCUS6610</name>
    <name evidence="6" type="ORF">OVA965_LOCUS9861</name>
    <name evidence="7" type="ORF">SRO942_LOCUS6610</name>
    <name evidence="8" type="ORF">TMI583_LOCUS9856</name>
</gene>
<name>A0A813WW57_9BILA</name>
<evidence type="ECO:0000313" key="9">
    <source>
        <dbReference type="Proteomes" id="UP000663829"/>
    </source>
</evidence>
<evidence type="ECO:0000313" key="8">
    <source>
        <dbReference type="EMBL" id="CAF3685715.1"/>
    </source>
</evidence>
<dbReference type="EMBL" id="CAJOBC010001025">
    <property type="protein sequence ID" value="CAF3649124.1"/>
    <property type="molecule type" value="Genomic_DNA"/>
</dbReference>
<feature type="domain" description="TRAF-type" evidence="4">
    <location>
        <begin position="162"/>
        <end position="214"/>
    </location>
</feature>
<comment type="caution">
    <text evidence="5">The sequence shown here is derived from an EMBL/GenBank/DDBJ whole genome shotgun (WGS) entry which is preliminary data.</text>
</comment>
<evidence type="ECO:0000256" key="2">
    <source>
        <dbReference type="ARBA" id="ARBA00022771"/>
    </source>
</evidence>
<organism evidence="5 9">
    <name type="scientific">Didymodactylos carnosus</name>
    <dbReference type="NCBI Taxonomy" id="1234261"/>
    <lineage>
        <taxon>Eukaryota</taxon>
        <taxon>Metazoa</taxon>
        <taxon>Spiralia</taxon>
        <taxon>Gnathifera</taxon>
        <taxon>Rotifera</taxon>
        <taxon>Eurotatoria</taxon>
        <taxon>Bdelloidea</taxon>
        <taxon>Philodinida</taxon>
        <taxon>Philodinidae</taxon>
        <taxon>Didymodactylos</taxon>
    </lineage>
</organism>
<dbReference type="SUPFAM" id="SSF49599">
    <property type="entry name" value="TRAF domain-like"/>
    <property type="match status" value="1"/>
</dbReference>
<evidence type="ECO:0000313" key="7">
    <source>
        <dbReference type="EMBL" id="CAF3649124.1"/>
    </source>
</evidence>
<evidence type="ECO:0000259" key="4">
    <source>
        <dbReference type="Pfam" id="PF02176"/>
    </source>
</evidence>
<keyword evidence="2" id="KW-0863">Zinc-finger</keyword>
<dbReference type="GO" id="GO:0005634">
    <property type="term" value="C:nucleus"/>
    <property type="evidence" value="ECO:0007669"/>
    <property type="project" value="TreeGrafter"/>
</dbReference>
<accession>A0A813WW57</accession>
<dbReference type="Proteomes" id="UP000682733">
    <property type="component" value="Unassembled WGS sequence"/>
</dbReference>
<dbReference type="Pfam" id="PF02176">
    <property type="entry name" value="zf-TRAF"/>
    <property type="match status" value="1"/>
</dbReference>
<dbReference type="PANTHER" id="PTHR23059">
    <property type="entry name" value="CYSTEINE AND HISTIDINE-RICH PROTEIN 1"/>
    <property type="match status" value="1"/>
</dbReference>
<keyword evidence="3" id="KW-0862">Zinc</keyword>
<dbReference type="AlphaFoldDB" id="A0A813WW57"/>
<dbReference type="EMBL" id="CAJNOQ010001025">
    <property type="protein sequence ID" value="CAF0861448.1"/>
    <property type="molecule type" value="Genomic_DNA"/>
</dbReference>
<dbReference type="Proteomes" id="UP000681722">
    <property type="component" value="Unassembled WGS sequence"/>
</dbReference>
<dbReference type="GO" id="GO:0008270">
    <property type="term" value="F:zinc ion binding"/>
    <property type="evidence" value="ECO:0007669"/>
    <property type="project" value="UniProtKB-KW"/>
</dbReference>
<evidence type="ECO:0000256" key="3">
    <source>
        <dbReference type="ARBA" id="ARBA00022833"/>
    </source>
</evidence>
<dbReference type="InterPro" id="IPR001293">
    <property type="entry name" value="Znf_TRAF"/>
</dbReference>
<reference evidence="5" key="1">
    <citation type="submission" date="2021-02" db="EMBL/GenBank/DDBJ databases">
        <authorList>
            <person name="Nowell W R."/>
        </authorList>
    </citation>
    <scope>NUCLEOTIDE SEQUENCE</scope>
</reference>
<evidence type="ECO:0000313" key="5">
    <source>
        <dbReference type="EMBL" id="CAF0861448.1"/>
    </source>
</evidence>
<keyword evidence="9" id="KW-1185">Reference proteome</keyword>
<dbReference type="EMBL" id="CAJOBA010003551">
    <property type="protein sequence ID" value="CAF3685715.1"/>
    <property type="molecule type" value="Genomic_DNA"/>
</dbReference>
<dbReference type="InterPro" id="IPR039338">
    <property type="entry name" value="ZFTRAF1"/>
</dbReference>
<evidence type="ECO:0000256" key="1">
    <source>
        <dbReference type="ARBA" id="ARBA00022723"/>
    </source>
</evidence>
<dbReference type="EMBL" id="CAJNOK010003551">
    <property type="protein sequence ID" value="CAF0905778.1"/>
    <property type="molecule type" value="Genomic_DNA"/>
</dbReference>
<protein>
    <recommendedName>
        <fullName evidence="4">TRAF-type domain-containing protein</fullName>
    </recommendedName>
</protein>
<dbReference type="Proteomes" id="UP000677228">
    <property type="component" value="Unassembled WGS sequence"/>
</dbReference>